<evidence type="ECO:0000313" key="3">
    <source>
        <dbReference type="EMBL" id="MDH7451883.1"/>
    </source>
</evidence>
<name>A0ABT6MMT6_9GAMM</name>
<dbReference type="Proteomes" id="UP001160550">
    <property type="component" value="Unassembled WGS sequence"/>
</dbReference>
<dbReference type="PANTHER" id="PTHR45586:SF1">
    <property type="entry name" value="LIPOPOLYSACCHARIDE ASSEMBLY PROTEIN B"/>
    <property type="match status" value="1"/>
</dbReference>
<dbReference type="InterPro" id="IPR051012">
    <property type="entry name" value="CellSynth/LPSAsmb/PSIAsmb"/>
</dbReference>
<dbReference type="SUPFAM" id="SSF48452">
    <property type="entry name" value="TPR-like"/>
    <property type="match status" value="2"/>
</dbReference>
<gene>
    <name evidence="3" type="ORF">QF205_02160</name>
</gene>
<dbReference type="SMART" id="SM00028">
    <property type="entry name" value="TPR"/>
    <property type="match status" value="6"/>
</dbReference>
<reference evidence="3" key="1">
    <citation type="journal article" date="2007" name="Int. J. Syst. Evol. Microbiol.">
        <title>Luteimonas composti sp. nov., a moderately thermophilic bacterium isolated from food waste.</title>
        <authorList>
            <person name="Young C.C."/>
            <person name="Kampfer P."/>
            <person name="Chen W.M."/>
            <person name="Yen W.S."/>
            <person name="Arun A.B."/>
            <person name="Lai W.A."/>
            <person name="Shen F.T."/>
            <person name="Rekha P.D."/>
            <person name="Lin K.Y."/>
            <person name="Chou J.H."/>
        </authorList>
    </citation>
    <scope>NUCLEOTIDE SEQUENCE</scope>
    <source>
        <strain evidence="3">CC-YY355</strain>
    </source>
</reference>
<dbReference type="Gene3D" id="3.40.50.300">
    <property type="entry name" value="P-loop containing nucleotide triphosphate hydrolases"/>
    <property type="match status" value="1"/>
</dbReference>
<evidence type="ECO:0000313" key="4">
    <source>
        <dbReference type="Proteomes" id="UP001160550"/>
    </source>
</evidence>
<proteinExistence type="predicted"/>
<reference evidence="3" key="2">
    <citation type="submission" date="2023-04" db="EMBL/GenBank/DDBJ databases">
        <authorList>
            <person name="Sun J.-Q."/>
        </authorList>
    </citation>
    <scope>NUCLEOTIDE SEQUENCE</scope>
    <source>
        <strain evidence="3">CC-YY355</strain>
    </source>
</reference>
<evidence type="ECO:0000256" key="1">
    <source>
        <dbReference type="ARBA" id="ARBA00022737"/>
    </source>
</evidence>
<keyword evidence="2" id="KW-0802">TPR repeat</keyword>
<accession>A0ABT6MMT6</accession>
<dbReference type="InterPro" id="IPR019734">
    <property type="entry name" value="TPR_rpt"/>
</dbReference>
<dbReference type="RefSeq" id="WP_280941090.1">
    <property type="nucleotide sequence ID" value="NZ_JARYGX010000007.1"/>
</dbReference>
<dbReference type="EMBL" id="JARYGX010000007">
    <property type="protein sequence ID" value="MDH7451883.1"/>
    <property type="molecule type" value="Genomic_DNA"/>
</dbReference>
<dbReference type="InterPro" id="IPR027417">
    <property type="entry name" value="P-loop_NTPase"/>
</dbReference>
<evidence type="ECO:0000256" key="2">
    <source>
        <dbReference type="ARBA" id="ARBA00022803"/>
    </source>
</evidence>
<organism evidence="3 4">
    <name type="scientific">Luteimonas composti</name>
    <dbReference type="NCBI Taxonomy" id="398257"/>
    <lineage>
        <taxon>Bacteria</taxon>
        <taxon>Pseudomonadati</taxon>
        <taxon>Pseudomonadota</taxon>
        <taxon>Gammaproteobacteria</taxon>
        <taxon>Lysobacterales</taxon>
        <taxon>Lysobacteraceae</taxon>
        <taxon>Luteimonas</taxon>
    </lineage>
</organism>
<dbReference type="PANTHER" id="PTHR45586">
    <property type="entry name" value="TPR REPEAT-CONTAINING PROTEIN PA4667"/>
    <property type="match status" value="1"/>
</dbReference>
<dbReference type="Pfam" id="PF13432">
    <property type="entry name" value="TPR_16"/>
    <property type="match status" value="3"/>
</dbReference>
<dbReference type="InterPro" id="IPR011990">
    <property type="entry name" value="TPR-like_helical_dom_sf"/>
</dbReference>
<dbReference type="Gene3D" id="1.25.40.10">
    <property type="entry name" value="Tetratricopeptide repeat domain"/>
    <property type="match status" value="2"/>
</dbReference>
<keyword evidence="1" id="KW-0677">Repeat</keyword>
<protein>
    <submittedName>
        <fullName evidence="3">Tetratricopeptide repeat protein</fullName>
    </submittedName>
</protein>
<keyword evidence="4" id="KW-1185">Reference proteome</keyword>
<comment type="caution">
    <text evidence="3">The sequence shown here is derived from an EMBL/GenBank/DDBJ whole genome shotgun (WGS) entry which is preliminary data.</text>
</comment>
<sequence>MQVDVITALRSGRTAEGLAMATRWAGQAPQDPQAQRLLAVAQAASGDLEAAHVSLDRALALAPDDASLHYQRATLFVGGRRAEEARSALSQSLALDANEMRAYLLQAQLALWDRDLEQAERQLQLAMRVQPDHPGLLTLRGLVLLQRGRPQEASALLVHAVGVAPEDPQTRYTLGLAFLAQGHGAFAEQAFARVLERFPGAHAVRRLLAESIRQQGRPVEAADVLEAGVRDSGAASADLLRFAGELRLQAGQIEQAVALLKRGAKAAPEDRRLLDALIAALRRQGDAADARRTIEDALAAAPHIDGLWSARLSFEPADGDYAGIAERWEAAIPGSVPAMQLKMWLAARAGDAATARIHADRIVAREPLHFEANVQIIHALFLEDPAAAVSHIESLLPGVSDERSLHMVLGWLGRAQDRAGRHADAVATWQRLAAVADAQSLPLPVASGATVPAVTESPATGGQGPVFLYGPPGSGVERVVGTLNGSLPARMRMDRMEPVPPADPLQVPATATALATGTLTPQAVAGGWRSALPARQADAGTVIDWLPWWDPALLPVLAAIPGASLWLVLADPRDMLVDWLQRGTSYQRFHVQSATAAASWLAGVLEPMSALIDAPPLQLRVVRMDDIAEDAPAIAHRLGELVGAALSPLRGLGPTRLASGRWRSYAQVLAEPFALLAPAAKALGYPED</sequence>